<proteinExistence type="predicted"/>
<dbReference type="EMBL" id="JABFAC010000007">
    <property type="protein sequence ID" value="MBA0616765.1"/>
    <property type="molecule type" value="Genomic_DNA"/>
</dbReference>
<evidence type="ECO:0000313" key="2">
    <source>
        <dbReference type="EMBL" id="MBA0633531.1"/>
    </source>
</evidence>
<reference evidence="1" key="2">
    <citation type="submission" date="2020-04" db="EMBL/GenBank/DDBJ databases">
        <authorList>
            <person name="Grover C.E."/>
            <person name="Arick M.A. II"/>
            <person name="Thrash A."/>
            <person name="Conover J.L."/>
            <person name="Sanders W.S."/>
            <person name="Peterson D.G."/>
            <person name="Scheffler J.A."/>
            <person name="Scheffler B.E."/>
            <person name="Wendel J.F."/>
        </authorList>
    </citation>
    <scope>NUCLEOTIDE SEQUENCE</scope>
    <source>
        <strain evidence="1">27</strain>
        <tissue evidence="1">Leaf</tissue>
    </source>
</reference>
<gene>
    <name evidence="1" type="ORF">Godav_026258</name>
    <name evidence="2" type="ORF">Godav_029806</name>
</gene>
<evidence type="ECO:0000313" key="3">
    <source>
        <dbReference type="Proteomes" id="UP000593561"/>
    </source>
</evidence>
<evidence type="ECO:0000313" key="1">
    <source>
        <dbReference type="EMBL" id="MBA0616765.1"/>
    </source>
</evidence>
<dbReference type="AlphaFoldDB" id="A0A7J8RSY6"/>
<dbReference type="EMBL" id="JABFAC010000234">
    <property type="protein sequence ID" value="MBA0633531.1"/>
    <property type="molecule type" value="Genomic_DNA"/>
</dbReference>
<comment type="caution">
    <text evidence="1">The sequence shown here is derived from an EMBL/GenBank/DDBJ whole genome shotgun (WGS) entry which is preliminary data.</text>
</comment>
<protein>
    <submittedName>
        <fullName evidence="1">Uncharacterized protein</fullName>
    </submittedName>
</protein>
<sequence length="32" mass="3866">MNERLSSLVFTCRLKVRLLLSTVVVWFWDHCL</sequence>
<organism evidence="1 3">
    <name type="scientific">Gossypium davidsonii</name>
    <name type="common">Davidson's cotton</name>
    <name type="synonym">Gossypium klotzschianum subsp. davidsonii</name>
    <dbReference type="NCBI Taxonomy" id="34287"/>
    <lineage>
        <taxon>Eukaryota</taxon>
        <taxon>Viridiplantae</taxon>
        <taxon>Streptophyta</taxon>
        <taxon>Embryophyta</taxon>
        <taxon>Tracheophyta</taxon>
        <taxon>Spermatophyta</taxon>
        <taxon>Magnoliopsida</taxon>
        <taxon>eudicotyledons</taxon>
        <taxon>Gunneridae</taxon>
        <taxon>Pentapetalae</taxon>
        <taxon>rosids</taxon>
        <taxon>malvids</taxon>
        <taxon>Malvales</taxon>
        <taxon>Malvaceae</taxon>
        <taxon>Malvoideae</taxon>
        <taxon>Gossypium</taxon>
    </lineage>
</organism>
<reference evidence="1 3" key="1">
    <citation type="journal article" date="2019" name="Genome Biol. Evol.">
        <title>Insights into the evolution of the New World diploid cottons (Gossypium, subgenus Houzingenia) based on genome sequencing.</title>
        <authorList>
            <person name="Grover C.E."/>
            <person name="Arick M.A. 2nd"/>
            <person name="Thrash A."/>
            <person name="Conover J.L."/>
            <person name="Sanders W.S."/>
            <person name="Peterson D.G."/>
            <person name="Frelichowski J.E."/>
            <person name="Scheffler J.A."/>
            <person name="Scheffler B.E."/>
            <person name="Wendel J.F."/>
        </authorList>
    </citation>
    <scope>NUCLEOTIDE SEQUENCE [LARGE SCALE GENOMIC DNA]</scope>
    <source>
        <strain evidence="1">27</strain>
        <tissue evidence="1">Leaf</tissue>
    </source>
</reference>
<accession>A0A7J8RSY6</accession>
<keyword evidence="3" id="KW-1185">Reference proteome</keyword>
<dbReference type="Proteomes" id="UP000593561">
    <property type="component" value="Unassembled WGS sequence"/>
</dbReference>
<name>A0A7J8RSY6_GOSDV</name>